<feature type="domain" description="PHD-type" evidence="7">
    <location>
        <begin position="248"/>
        <end position="295"/>
    </location>
</feature>
<sequence>MNCSVCGLNFERKDKGCQQMECQQCKQKYHRFCYGYNNMDGICDPCQDIAKKPLCCICGQKGLLKRLSDQSGVYVHISCAIFASHIQVINYHTMTFATKSQIDKKTKEKCSNCGKSGANIQCLDCQAYAHPHCIFVEQVEKAQEDIETEQWIFHLKFQANNQDPNQLDVESGEIKSELKEIQDAFNNALDKFQDKSKKRANQTQQYKEHVKITLDTIFDNFQLPQCNQQWSSQNKIESYCQVHMESHRLFCICRKSLNNKQMVQCDHCYEWYHFGCIKRKNVKDDSYICEACKGWSAKRTKIDLDDPKLLNFEDLVVPKSVYILHLIDLLPLLLYIEAIMKRLPSIPLDENDYRNIKFYKLFLASLPIKPSTVIQLDKILLKEKLQEELKQKMQSIIPTQLELSESFAEELVKSFKFKGYYFELGDNKLIKSFVLSRKDIKVSIQKGIQEGYLMEDTFKILNENVTDIQKIFKSPNDNLVQLINRYKIAQQIKINLRSLFEVERMQIEYPVIDNQLDLTVYKQMILIKNQKNKPNKLKLLELKRMANHNNVTLGCLKIIDQLLDELNTLEQENIQNSFKKIIEFPINSEILINQLQIYFEQEFIDEFKVELELKIESSCRLTEKEYNGVYTYENIQKAAKDSIVIRSVYNQLQEIHQKCQTQKKINIQFCHEILDLMSKCQLTSTYIETQKIKFIKFRELYKKLNESITLEQLEEIEHECFQLGFDMDVEQRRQQLLQAQEIMQNIQPNLCDSLEEFKKLKSLELDTYIKQIEQQIDFVKQLYYLVYNSYDSLPKMIERVKDISDLDFNNELLYKVTIPEMVYDEMKQVVMNFRQIKWRCECQQILDQSNQMIMQGCNKKYNISQIIHLLNADAQIQDPFYQQQLLKIKKEYESWIINLQQFENQLAGQVAPHFNQLIKLINKNQYQDNNLQSKLWQYYIQMLWMQKAEEFIQAKANPQAYKTLILCATSANIDSNNVLLLKLKEHLFIMDDLNRKLKEYQEQRFLWVKSREQINNLQSYKSYYKYLENKPDAEQINQIYIQAKEYPIFKVKDLAEDLQEVRQVLQQYNDLVQKQPDNSLYIQQLQKIRTYYCCCFLKVKNFCVQLMYNMIKQQSLKCLKQLNPTEQILQRLEEINLLIALGGEEWFQKLSLTYRGKQDSTNSTDFKFIDCSLQDDFEWIRWMEESSQNINDSFGIETKKQQKEQKIKKKKQQNQKVLEGITEDMRQTQRLDLQVQFKKSSNWKQVTEQQIRNLEAQVFMEQSFDKEKYLKEIEKIKTVIKQNKLLELNYEEMKKAYKQYLLQKKSNNQQTNNKQALQLESIKVIKKQQQQQQQAQVPQILSAQKLISQHSVKSEPEVEKKVKPETPKQPTIQPIQITNDVLLYNPDGQVETSSKRLKNQLMSLGEINLQIKKKVNESRESFLIKPQLLTYEHHMAQHFPKTENITVTCETFSPVKDVMEYFTQRKTGQFRMMIGWLYSKDLNVAGDLFKLADKLKQSKQCVGTKQGDVGFTLIYYDYLNKLKPTTKWIIMKEELDNQLIMDSLTKYHNLEKFKPHLCFVYYVKDIKECNNTILPQPIQYINVLKQIQFKRVIENHKLQQKKQQPQQNPNKKKELEPISDEENNNGFQQKQDVHSMLMEIPGILSLLNQ</sequence>
<evidence type="ECO:0000256" key="5">
    <source>
        <dbReference type="SAM" id="Coils"/>
    </source>
</evidence>
<comment type="caution">
    <text evidence="8">The sequence shown here is derived from an EMBL/GenBank/DDBJ whole genome shotgun (WGS) entry which is preliminary data.</text>
</comment>
<dbReference type="InterPro" id="IPR019786">
    <property type="entry name" value="Zinc_finger_PHD-type_CS"/>
</dbReference>
<feature type="compositionally biased region" description="Basic and acidic residues" evidence="6">
    <location>
        <begin position="1352"/>
        <end position="1366"/>
    </location>
</feature>
<evidence type="ECO:0000256" key="2">
    <source>
        <dbReference type="ARBA" id="ARBA00022771"/>
    </source>
</evidence>
<keyword evidence="3" id="KW-0862">Zinc</keyword>
<dbReference type="GO" id="GO:0008270">
    <property type="term" value="F:zinc ion binding"/>
    <property type="evidence" value="ECO:0007669"/>
    <property type="project" value="UniProtKB-KW"/>
</dbReference>
<proteinExistence type="predicted"/>
<gene>
    <name evidence="8" type="ORF">PSON_ATCC_30995.1.T0700126</name>
</gene>
<name>A0A8S1P636_9CILI</name>
<dbReference type="SMART" id="SM00249">
    <property type="entry name" value="PHD"/>
    <property type="match status" value="3"/>
</dbReference>
<keyword evidence="5" id="KW-0175">Coiled coil</keyword>
<evidence type="ECO:0000256" key="3">
    <source>
        <dbReference type="ARBA" id="ARBA00022833"/>
    </source>
</evidence>
<feature type="coiled-coil region" evidence="5">
    <location>
        <begin position="1276"/>
        <end position="1303"/>
    </location>
</feature>
<reference evidence="8" key="1">
    <citation type="submission" date="2021-01" db="EMBL/GenBank/DDBJ databases">
        <authorList>
            <consortium name="Genoscope - CEA"/>
            <person name="William W."/>
        </authorList>
    </citation>
    <scope>NUCLEOTIDE SEQUENCE</scope>
</reference>
<evidence type="ECO:0000259" key="7">
    <source>
        <dbReference type="PROSITE" id="PS50016"/>
    </source>
</evidence>
<evidence type="ECO:0000313" key="9">
    <source>
        <dbReference type="Proteomes" id="UP000692954"/>
    </source>
</evidence>
<evidence type="ECO:0000256" key="4">
    <source>
        <dbReference type="PROSITE-ProRule" id="PRU00146"/>
    </source>
</evidence>
<dbReference type="Pfam" id="PF00628">
    <property type="entry name" value="PHD"/>
    <property type="match status" value="1"/>
</dbReference>
<protein>
    <recommendedName>
        <fullName evidence="7">PHD-type domain-containing protein</fullName>
    </recommendedName>
</protein>
<keyword evidence="9" id="KW-1185">Reference proteome</keyword>
<evidence type="ECO:0000313" key="8">
    <source>
        <dbReference type="EMBL" id="CAD8098453.1"/>
    </source>
</evidence>
<dbReference type="Proteomes" id="UP000692954">
    <property type="component" value="Unassembled WGS sequence"/>
</dbReference>
<dbReference type="InterPro" id="IPR019787">
    <property type="entry name" value="Znf_PHD-finger"/>
</dbReference>
<feature type="region of interest" description="Disordered" evidence="6">
    <location>
        <begin position="1351"/>
        <end position="1370"/>
    </location>
</feature>
<keyword evidence="1" id="KW-0479">Metal-binding</keyword>
<evidence type="ECO:0000256" key="6">
    <source>
        <dbReference type="SAM" id="MobiDB-lite"/>
    </source>
</evidence>
<dbReference type="EMBL" id="CAJJDN010000070">
    <property type="protein sequence ID" value="CAD8098453.1"/>
    <property type="molecule type" value="Genomic_DNA"/>
</dbReference>
<dbReference type="OrthoDB" id="436852at2759"/>
<evidence type="ECO:0000256" key="1">
    <source>
        <dbReference type="ARBA" id="ARBA00022723"/>
    </source>
</evidence>
<dbReference type="PROSITE" id="PS50016">
    <property type="entry name" value="ZF_PHD_2"/>
    <property type="match status" value="1"/>
</dbReference>
<dbReference type="PROSITE" id="PS01359">
    <property type="entry name" value="ZF_PHD_1"/>
    <property type="match status" value="1"/>
</dbReference>
<organism evidence="8 9">
    <name type="scientific">Paramecium sonneborni</name>
    <dbReference type="NCBI Taxonomy" id="65129"/>
    <lineage>
        <taxon>Eukaryota</taxon>
        <taxon>Sar</taxon>
        <taxon>Alveolata</taxon>
        <taxon>Ciliophora</taxon>
        <taxon>Intramacronucleata</taxon>
        <taxon>Oligohymenophorea</taxon>
        <taxon>Peniculida</taxon>
        <taxon>Parameciidae</taxon>
        <taxon>Paramecium</taxon>
    </lineage>
</organism>
<keyword evidence="2 4" id="KW-0863">Zinc-finger</keyword>
<dbReference type="InterPro" id="IPR001965">
    <property type="entry name" value="Znf_PHD"/>
</dbReference>
<feature type="region of interest" description="Disordered" evidence="6">
    <location>
        <begin position="1598"/>
        <end position="1626"/>
    </location>
</feature>
<accession>A0A8S1P636</accession>
<dbReference type="Pfam" id="PF13832">
    <property type="entry name" value="zf-HC5HC2H_2"/>
    <property type="match status" value="1"/>
</dbReference>